<name>A0A2G9RZQ3_AQUCT</name>
<sequence length="193" mass="21957">MKQGFWDFSYMALENILASNRIPLSTLTSITQALMDSLQNQELECVDESLLVFCQYKLKLLHLYESVQKITSVTMETASTPSTKELAQLLRLEEGELIRLQTIIRNYRQEHTRSGVRFAEDEDGMLPVKTFLEYLEKLFLLEVSTWGMFHPGNVPDSGECRTKPSDTPVLAPESLAVKGERDDRETTIPVLPA</sequence>
<organism evidence="2">
    <name type="scientific">Aquarana catesbeiana</name>
    <name type="common">American bullfrog</name>
    <name type="synonym">Rana catesbeiana</name>
    <dbReference type="NCBI Taxonomy" id="8400"/>
    <lineage>
        <taxon>Eukaryota</taxon>
        <taxon>Metazoa</taxon>
        <taxon>Chordata</taxon>
        <taxon>Craniata</taxon>
        <taxon>Vertebrata</taxon>
        <taxon>Euteleostomi</taxon>
        <taxon>Amphibia</taxon>
        <taxon>Batrachia</taxon>
        <taxon>Anura</taxon>
        <taxon>Neobatrachia</taxon>
        <taxon>Ranoidea</taxon>
        <taxon>Ranidae</taxon>
        <taxon>Aquarana</taxon>
    </lineage>
</organism>
<accession>A0A2G9RZQ3</accession>
<dbReference type="EMBL" id="KV928552">
    <property type="protein sequence ID" value="PIO33387.1"/>
    <property type="molecule type" value="Genomic_DNA"/>
</dbReference>
<dbReference type="AlphaFoldDB" id="A0A2G9RZQ3"/>
<protein>
    <submittedName>
        <fullName evidence="2">Uncharacterized protein</fullName>
    </submittedName>
</protein>
<gene>
    <name evidence="2" type="ORF">AB205_0088640</name>
</gene>
<evidence type="ECO:0000256" key="1">
    <source>
        <dbReference type="SAM" id="MobiDB-lite"/>
    </source>
</evidence>
<proteinExistence type="predicted"/>
<evidence type="ECO:0000313" key="2">
    <source>
        <dbReference type="EMBL" id="PIO33387.1"/>
    </source>
</evidence>
<feature type="region of interest" description="Disordered" evidence="1">
    <location>
        <begin position="156"/>
        <end position="193"/>
    </location>
</feature>
<reference evidence="2" key="1">
    <citation type="submission" date="2017-08" db="EMBL/GenBank/DDBJ databases">
        <title>Assembly of the North American Bullfrog Genome.</title>
        <authorList>
            <person name="Warren R.L."/>
            <person name="Vandervalk B.P."/>
            <person name="Kucuk E."/>
            <person name="Birol I."/>
            <person name="Helbing C."/>
            <person name="Pandoh P."/>
            <person name="Behsaz B."/>
            <person name="Mohamadi H."/>
            <person name="Chu J."/>
            <person name="Jackman S."/>
            <person name="Hammond S.A."/>
            <person name="Veldhoen N."/>
            <person name="Kirk H."/>
            <person name="Zhao Y."/>
            <person name="Coope R."/>
            <person name="Pleasance S."/>
            <person name="Moore R."/>
            <person name="Holt R."/>
        </authorList>
    </citation>
    <scope>NUCLEOTIDE SEQUENCE</scope>
    <source>
        <strain evidence="2">Bruno</strain>
        <tissue evidence="2">Liver</tissue>
    </source>
</reference>
<dbReference type="OrthoDB" id="2019917at2759"/>